<sequence length="128" mass="14087">MLSRRANLPPSLSDKPDSTGSLGKTNTDTRQSETKIEVAATNAGADIESATATMGVVQKSYLPAPCEALDLAVARMRQYEEAWAACLNQLQTMTYPMNGLPIELVQISFNEVPIEQQYQRVIEQLEIL</sequence>
<evidence type="ECO:0000313" key="2">
    <source>
        <dbReference type="EMBL" id="VEL08822.1"/>
    </source>
</evidence>
<feature type="compositionally biased region" description="Polar residues" evidence="1">
    <location>
        <begin position="18"/>
        <end position="29"/>
    </location>
</feature>
<dbReference type="Proteomes" id="UP000784294">
    <property type="component" value="Unassembled WGS sequence"/>
</dbReference>
<gene>
    <name evidence="2" type="ORF">PXEA_LOCUS2262</name>
</gene>
<protein>
    <submittedName>
        <fullName evidence="2">Uncharacterized protein</fullName>
    </submittedName>
</protein>
<dbReference type="AlphaFoldDB" id="A0A3S5A0P8"/>
<name>A0A3S5A0P8_9PLAT</name>
<accession>A0A3S5A0P8</accession>
<dbReference type="EMBL" id="CAAALY010004824">
    <property type="protein sequence ID" value="VEL08822.1"/>
    <property type="molecule type" value="Genomic_DNA"/>
</dbReference>
<comment type="caution">
    <text evidence="2">The sequence shown here is derived from an EMBL/GenBank/DDBJ whole genome shotgun (WGS) entry which is preliminary data.</text>
</comment>
<proteinExistence type="predicted"/>
<evidence type="ECO:0000256" key="1">
    <source>
        <dbReference type="SAM" id="MobiDB-lite"/>
    </source>
</evidence>
<feature type="region of interest" description="Disordered" evidence="1">
    <location>
        <begin position="1"/>
        <end position="34"/>
    </location>
</feature>
<organism evidence="2 3">
    <name type="scientific">Protopolystoma xenopodis</name>
    <dbReference type="NCBI Taxonomy" id="117903"/>
    <lineage>
        <taxon>Eukaryota</taxon>
        <taxon>Metazoa</taxon>
        <taxon>Spiralia</taxon>
        <taxon>Lophotrochozoa</taxon>
        <taxon>Platyhelminthes</taxon>
        <taxon>Monogenea</taxon>
        <taxon>Polyopisthocotylea</taxon>
        <taxon>Polystomatidea</taxon>
        <taxon>Polystomatidae</taxon>
        <taxon>Protopolystoma</taxon>
    </lineage>
</organism>
<reference evidence="2" key="1">
    <citation type="submission" date="2018-11" db="EMBL/GenBank/DDBJ databases">
        <authorList>
            <consortium name="Pathogen Informatics"/>
        </authorList>
    </citation>
    <scope>NUCLEOTIDE SEQUENCE</scope>
</reference>
<evidence type="ECO:0000313" key="3">
    <source>
        <dbReference type="Proteomes" id="UP000784294"/>
    </source>
</evidence>
<keyword evidence="3" id="KW-1185">Reference proteome</keyword>